<evidence type="ECO:0000313" key="3">
    <source>
        <dbReference type="EMBL" id="HJC45782.1"/>
    </source>
</evidence>
<feature type="signal peptide" evidence="1">
    <location>
        <begin position="1"/>
        <end position="24"/>
    </location>
</feature>
<organism evidence="3 4">
    <name type="scientific">Candidatus Faecalibacterium faecigallinarum</name>
    <dbReference type="NCBI Taxonomy" id="2838577"/>
    <lineage>
        <taxon>Bacteria</taxon>
        <taxon>Bacillati</taxon>
        <taxon>Bacillota</taxon>
        <taxon>Clostridia</taxon>
        <taxon>Eubacteriales</taxon>
        <taxon>Oscillospiraceae</taxon>
        <taxon>Faecalibacterium</taxon>
    </lineage>
</organism>
<proteinExistence type="predicted"/>
<dbReference type="AlphaFoldDB" id="A0A9D2P7U2"/>
<feature type="chain" id="PRO_5038789090" description="Tail specific protease domain-containing protein" evidence="1">
    <location>
        <begin position="25"/>
        <end position="466"/>
    </location>
</feature>
<dbReference type="InterPro" id="IPR029045">
    <property type="entry name" value="ClpP/crotonase-like_dom_sf"/>
</dbReference>
<feature type="domain" description="Tail specific protease" evidence="2">
    <location>
        <begin position="285"/>
        <end position="447"/>
    </location>
</feature>
<dbReference type="Gene3D" id="3.90.226.10">
    <property type="entry name" value="2-enoyl-CoA Hydratase, Chain A, domain 1"/>
    <property type="match status" value="1"/>
</dbReference>
<reference evidence="3" key="1">
    <citation type="journal article" date="2021" name="PeerJ">
        <title>Extensive microbial diversity within the chicken gut microbiome revealed by metagenomics and culture.</title>
        <authorList>
            <person name="Gilroy R."/>
            <person name="Ravi A."/>
            <person name="Getino M."/>
            <person name="Pursley I."/>
            <person name="Horton D.L."/>
            <person name="Alikhan N.F."/>
            <person name="Baker D."/>
            <person name="Gharbi K."/>
            <person name="Hall N."/>
            <person name="Watson M."/>
            <person name="Adriaenssens E.M."/>
            <person name="Foster-Nyarko E."/>
            <person name="Jarju S."/>
            <person name="Secka A."/>
            <person name="Antonio M."/>
            <person name="Oren A."/>
            <person name="Chaudhuri R.R."/>
            <person name="La Ragione R."/>
            <person name="Hildebrand F."/>
            <person name="Pallen M.J."/>
        </authorList>
    </citation>
    <scope>NUCLEOTIDE SEQUENCE</scope>
    <source>
        <strain evidence="3">ChiSjej5B23-2810</strain>
    </source>
</reference>
<dbReference type="GO" id="GO:0006508">
    <property type="term" value="P:proteolysis"/>
    <property type="evidence" value="ECO:0007669"/>
    <property type="project" value="InterPro"/>
</dbReference>
<accession>A0A9D2P7U2</accession>
<dbReference type="InterPro" id="IPR005151">
    <property type="entry name" value="Tail-specific_protease"/>
</dbReference>
<protein>
    <recommendedName>
        <fullName evidence="2">Tail specific protease domain-containing protein</fullName>
    </recommendedName>
</protein>
<dbReference type="GO" id="GO:0008236">
    <property type="term" value="F:serine-type peptidase activity"/>
    <property type="evidence" value="ECO:0007669"/>
    <property type="project" value="InterPro"/>
</dbReference>
<dbReference type="Proteomes" id="UP000823906">
    <property type="component" value="Unassembled WGS sequence"/>
</dbReference>
<comment type="caution">
    <text evidence="3">The sequence shown here is derived from an EMBL/GenBank/DDBJ whole genome shotgun (WGS) entry which is preliminary data.</text>
</comment>
<reference evidence="3" key="2">
    <citation type="submission" date="2021-04" db="EMBL/GenBank/DDBJ databases">
        <authorList>
            <person name="Gilroy R."/>
        </authorList>
    </citation>
    <scope>NUCLEOTIDE SEQUENCE</scope>
    <source>
        <strain evidence="3">ChiSjej5B23-2810</strain>
    </source>
</reference>
<gene>
    <name evidence="3" type="ORF">H9703_06595</name>
</gene>
<dbReference type="EMBL" id="DWWN01000043">
    <property type="protein sequence ID" value="HJC45782.1"/>
    <property type="molecule type" value="Genomic_DNA"/>
</dbReference>
<keyword evidence="1" id="KW-0732">Signal</keyword>
<evidence type="ECO:0000259" key="2">
    <source>
        <dbReference type="Pfam" id="PF03572"/>
    </source>
</evidence>
<sequence length="466" mass="52309">MIKTRWAVKACSLALCLCLAGCTAAPDIPQPTLDELLAEVNAEHQSIQRGELDPTPYLRTSLSQEDWSKAAEYTTETYSDYDPDKSLTHDEAVEDVNYLFEACYYAYGLYDYFGGHSAFDAAQEAILQVLEDQDTVTCQQLEQIIASHLGFIKDGHFSINQNHPAPFQIPFFFRQTAFLKTEDGYQTVNGKVVESVENHEDLDELFKRSISKQGQLVYYPVLLKEALFDGQSEFEKHTCDEELTVHYTDGTTETLTAEPWKQYFEHLPKNKNTELRQTKGIPVFQFNNFNTEYRDEILDGAEQLKDAPVSILDLRSNTGGNSTIGNQWLRAYGNTERSFPSNNESFSTLNGKCTGLSLPDKWIPHDNLLILLSGKASASSAEDLIENACNLENVLIVGENTLGCMLANAGYIELPNSKCSVTMSASSVFLRPDSDPFEEFRGFEPDIWVPADEAEELAAKLIERLL</sequence>
<evidence type="ECO:0000313" key="4">
    <source>
        <dbReference type="Proteomes" id="UP000823906"/>
    </source>
</evidence>
<evidence type="ECO:0000256" key="1">
    <source>
        <dbReference type="SAM" id="SignalP"/>
    </source>
</evidence>
<dbReference type="Pfam" id="PF03572">
    <property type="entry name" value="Peptidase_S41"/>
    <property type="match status" value="1"/>
</dbReference>
<name>A0A9D2P7U2_9FIRM</name>
<dbReference type="SUPFAM" id="SSF52096">
    <property type="entry name" value="ClpP/crotonase"/>
    <property type="match status" value="1"/>
</dbReference>